<dbReference type="EMBL" id="BART01018006">
    <property type="protein sequence ID" value="GAG84745.1"/>
    <property type="molecule type" value="Genomic_DNA"/>
</dbReference>
<accession>X1APQ3</accession>
<comment type="caution">
    <text evidence="2">The sequence shown here is derived from an EMBL/GenBank/DDBJ whole genome shotgun (WGS) entry which is preliminary data.</text>
</comment>
<reference evidence="2" key="1">
    <citation type="journal article" date="2014" name="Front. Microbiol.">
        <title>High frequency of phylogenetically diverse reductive dehalogenase-homologous genes in deep subseafloor sedimentary metagenomes.</title>
        <authorList>
            <person name="Kawai M."/>
            <person name="Futagami T."/>
            <person name="Toyoda A."/>
            <person name="Takaki Y."/>
            <person name="Nishi S."/>
            <person name="Hori S."/>
            <person name="Arai W."/>
            <person name="Tsubouchi T."/>
            <person name="Morono Y."/>
            <person name="Uchiyama I."/>
            <person name="Ito T."/>
            <person name="Fujiyama A."/>
            <person name="Inagaki F."/>
            <person name="Takami H."/>
        </authorList>
    </citation>
    <scope>NUCLEOTIDE SEQUENCE</scope>
    <source>
        <strain evidence="2">Expedition CK06-06</strain>
    </source>
</reference>
<evidence type="ECO:0000313" key="2">
    <source>
        <dbReference type="EMBL" id="GAG84745.1"/>
    </source>
</evidence>
<evidence type="ECO:0000256" key="1">
    <source>
        <dbReference type="SAM" id="Coils"/>
    </source>
</evidence>
<protein>
    <submittedName>
        <fullName evidence="2">Uncharacterized protein</fullName>
    </submittedName>
</protein>
<dbReference type="AlphaFoldDB" id="X1APQ3"/>
<sequence>MEQVIVKIQELYKVLISTNEDNFERDKKLREDRAKLDGEIKSFELKSKDLNIREIDIKKVEDVIVLSERNKTEAKKIQEANAQLVVERNAFATYSEDTKVKNTELANRLQAELDECAKKKAELTEGLKVLEERKKNIIEEAKAEFDKQIFSKIKK</sequence>
<feature type="coiled-coil region" evidence="1">
    <location>
        <begin position="102"/>
        <end position="147"/>
    </location>
</feature>
<gene>
    <name evidence="2" type="ORF">S01H4_34086</name>
</gene>
<name>X1APQ3_9ZZZZ</name>
<keyword evidence="1" id="KW-0175">Coiled coil</keyword>
<proteinExistence type="predicted"/>
<organism evidence="2">
    <name type="scientific">marine sediment metagenome</name>
    <dbReference type="NCBI Taxonomy" id="412755"/>
    <lineage>
        <taxon>unclassified sequences</taxon>
        <taxon>metagenomes</taxon>
        <taxon>ecological metagenomes</taxon>
    </lineage>
</organism>